<feature type="chain" id="PRO_5047049254" evidence="1">
    <location>
        <begin position="20"/>
        <end position="434"/>
    </location>
</feature>
<dbReference type="PANTHER" id="PTHR38643">
    <property type="entry name" value="PURINE NUCLEOSIDE PERMEASE C285.05-RELATED"/>
    <property type="match status" value="1"/>
</dbReference>
<dbReference type="Proteomes" id="UP001408356">
    <property type="component" value="Unassembled WGS sequence"/>
</dbReference>
<reference evidence="2 3" key="1">
    <citation type="journal article" date="2024" name="J. Plant Pathol.">
        <title>Sequence and assembly of the genome of Seiridium unicorne, isolate CBS 538.82, causal agent of cypress canker disease.</title>
        <authorList>
            <person name="Scali E."/>
            <person name="Rocca G.D."/>
            <person name="Danti R."/>
            <person name="Garbelotto M."/>
            <person name="Barberini S."/>
            <person name="Baroncelli R."/>
            <person name="Emiliani G."/>
        </authorList>
    </citation>
    <scope>NUCLEOTIDE SEQUENCE [LARGE SCALE GENOMIC DNA]</scope>
    <source>
        <strain evidence="2 3">BM-138-508</strain>
    </source>
</reference>
<sequence>MRTNSIVASSLLVAGQALASVAPRQPYAYPAKPEFKRTEGCTTAEKIAPKVLIVSMFYPEADIWYDNLPSSGYGDLFAQNITVPGLSPIYPQVHCTSSGEICQVTAGEAEINAAASISSLMLSTKFDFTSTYILMNGIAGVSPKLATLGSVALSKFSVQVALQYEFDSRELPSNFSTGYIGYDNYYPGEYPEEAYGTEVMELNEALRDIAFTFASQANLSDSTGAQTYRAKYAAAGDIYTAAAAGPSVVKCDSATSDVYYSGNILGEAFDNTTKVWTNQTEYTYCMTAQEDSAVLQSIMRAHLAGLADYSRAILVRTASDFDRPPPGISAYDHLLISSQGGFTPAVENIYYAGIEIVKGILHSWNCTFAAGVQPTNYIGDIFGSLGGEPDFGLGSVFSGEGAQTDGSSYTGYIKRSNYGKRGFYKSPKAVRLSQ</sequence>
<dbReference type="Pfam" id="PF06516">
    <property type="entry name" value="NUP"/>
    <property type="match status" value="1"/>
</dbReference>
<dbReference type="EMBL" id="JARVKF010000090">
    <property type="protein sequence ID" value="KAK9423147.1"/>
    <property type="molecule type" value="Genomic_DNA"/>
</dbReference>
<feature type="signal peptide" evidence="1">
    <location>
        <begin position="1"/>
        <end position="19"/>
    </location>
</feature>
<comment type="caution">
    <text evidence="2">The sequence shown here is derived from an EMBL/GenBank/DDBJ whole genome shotgun (WGS) entry which is preliminary data.</text>
</comment>
<name>A0ABR2V8D4_9PEZI</name>
<keyword evidence="3" id="KW-1185">Reference proteome</keyword>
<proteinExistence type="predicted"/>
<accession>A0ABR2V8D4</accession>
<evidence type="ECO:0000256" key="1">
    <source>
        <dbReference type="SAM" id="SignalP"/>
    </source>
</evidence>
<dbReference type="InterPro" id="IPR009486">
    <property type="entry name" value="Pur_nuclsid_perm"/>
</dbReference>
<keyword evidence="1" id="KW-0732">Signal</keyword>
<dbReference type="PANTHER" id="PTHR38643:SF1">
    <property type="entry name" value="PURINE NUCLEOSIDE PERMEASE C285.05-RELATED"/>
    <property type="match status" value="1"/>
</dbReference>
<evidence type="ECO:0000313" key="2">
    <source>
        <dbReference type="EMBL" id="KAK9423147.1"/>
    </source>
</evidence>
<organism evidence="2 3">
    <name type="scientific">Seiridium unicorne</name>
    <dbReference type="NCBI Taxonomy" id="138068"/>
    <lineage>
        <taxon>Eukaryota</taxon>
        <taxon>Fungi</taxon>
        <taxon>Dikarya</taxon>
        <taxon>Ascomycota</taxon>
        <taxon>Pezizomycotina</taxon>
        <taxon>Sordariomycetes</taxon>
        <taxon>Xylariomycetidae</taxon>
        <taxon>Amphisphaeriales</taxon>
        <taxon>Sporocadaceae</taxon>
        <taxon>Seiridium</taxon>
    </lineage>
</organism>
<gene>
    <name evidence="2" type="ORF">SUNI508_04441</name>
</gene>
<protein>
    <submittedName>
        <fullName evidence="2">Purine nucleoside permease</fullName>
    </submittedName>
</protein>
<evidence type="ECO:0000313" key="3">
    <source>
        <dbReference type="Proteomes" id="UP001408356"/>
    </source>
</evidence>